<evidence type="ECO:0000313" key="3">
    <source>
        <dbReference type="Proteomes" id="UP001500002"/>
    </source>
</evidence>
<proteinExistence type="predicted"/>
<dbReference type="Proteomes" id="UP001500002">
    <property type="component" value="Unassembled WGS sequence"/>
</dbReference>
<protein>
    <recommendedName>
        <fullName evidence="4">DUF3592 domain-containing protein</fullName>
    </recommendedName>
</protein>
<feature type="transmembrane region" description="Helical" evidence="1">
    <location>
        <begin position="21"/>
        <end position="40"/>
    </location>
</feature>
<sequence>MAATERRAAERAGYPPRALTAAVLALIGIVLAVWAVAAVGETSARALATYTPVEVTVVDERTEERLVADRRGSSHATIRVVSVELPDGVRADLRSDDLAVGAAATVYLSDSDAVFATPPARPGVLEWTLCAALVAAAVVLAVASVRLMLRLRRSS</sequence>
<keyword evidence="3" id="KW-1185">Reference proteome</keyword>
<keyword evidence="1" id="KW-0472">Membrane</keyword>
<accession>A0ABN2LXF2</accession>
<keyword evidence="1" id="KW-1133">Transmembrane helix</keyword>
<evidence type="ECO:0000256" key="1">
    <source>
        <dbReference type="SAM" id="Phobius"/>
    </source>
</evidence>
<evidence type="ECO:0008006" key="4">
    <source>
        <dbReference type="Google" id="ProtNLM"/>
    </source>
</evidence>
<evidence type="ECO:0000313" key="2">
    <source>
        <dbReference type="EMBL" id="GAA1802187.1"/>
    </source>
</evidence>
<dbReference type="EMBL" id="BAAANJ010000002">
    <property type="protein sequence ID" value="GAA1802187.1"/>
    <property type="molecule type" value="Genomic_DNA"/>
</dbReference>
<name>A0ABN2LXF2_9MICO</name>
<reference evidence="2 3" key="1">
    <citation type="journal article" date="2019" name="Int. J. Syst. Evol. Microbiol.">
        <title>The Global Catalogue of Microorganisms (GCM) 10K type strain sequencing project: providing services to taxonomists for standard genome sequencing and annotation.</title>
        <authorList>
            <consortium name="The Broad Institute Genomics Platform"/>
            <consortium name="The Broad Institute Genome Sequencing Center for Infectious Disease"/>
            <person name="Wu L."/>
            <person name="Ma J."/>
        </authorList>
    </citation>
    <scope>NUCLEOTIDE SEQUENCE [LARGE SCALE GENOMIC DNA]</scope>
    <source>
        <strain evidence="2 3">JCM 14322</strain>
    </source>
</reference>
<feature type="transmembrane region" description="Helical" evidence="1">
    <location>
        <begin position="124"/>
        <end position="149"/>
    </location>
</feature>
<gene>
    <name evidence="2" type="ORF">GCM10009749_07830</name>
</gene>
<keyword evidence="1" id="KW-0812">Transmembrane</keyword>
<dbReference type="RefSeq" id="WP_344293638.1">
    <property type="nucleotide sequence ID" value="NZ_BAAANJ010000002.1"/>
</dbReference>
<organism evidence="2 3">
    <name type="scientific">Agromyces neolithicus</name>
    <dbReference type="NCBI Taxonomy" id="269420"/>
    <lineage>
        <taxon>Bacteria</taxon>
        <taxon>Bacillati</taxon>
        <taxon>Actinomycetota</taxon>
        <taxon>Actinomycetes</taxon>
        <taxon>Micrococcales</taxon>
        <taxon>Microbacteriaceae</taxon>
        <taxon>Agromyces</taxon>
    </lineage>
</organism>
<comment type="caution">
    <text evidence="2">The sequence shown here is derived from an EMBL/GenBank/DDBJ whole genome shotgun (WGS) entry which is preliminary data.</text>
</comment>